<protein>
    <recommendedName>
        <fullName evidence="9">Lipoprotein signal peptidase</fullName>
        <ecNumber evidence="9">3.4.23.36</ecNumber>
    </recommendedName>
    <alternativeName>
        <fullName evidence="9">Prolipoprotein signal peptidase</fullName>
    </alternativeName>
    <alternativeName>
        <fullName evidence="9">Signal peptidase II</fullName>
        <shortName evidence="9">SPase II</shortName>
    </alternativeName>
</protein>
<gene>
    <name evidence="9" type="primary">lspA</name>
    <name evidence="12" type="ORF">EDD71_11262</name>
</gene>
<dbReference type="EMBL" id="SOAZ01000012">
    <property type="protein sequence ID" value="TDT57280.1"/>
    <property type="molecule type" value="Genomic_DNA"/>
</dbReference>
<accession>A0A4R7KL49</accession>
<name>A0A4R7KL49_9CLOT</name>
<comment type="pathway">
    <text evidence="9">Protein modification; lipoprotein biosynthesis (signal peptide cleavage).</text>
</comment>
<comment type="function">
    <text evidence="9 10">This protein specifically catalyzes the removal of signal peptides from prolipoproteins.</text>
</comment>
<keyword evidence="13" id="KW-1185">Reference proteome</keyword>
<evidence type="ECO:0000256" key="11">
    <source>
        <dbReference type="RuleBase" id="RU004181"/>
    </source>
</evidence>
<evidence type="ECO:0000256" key="2">
    <source>
        <dbReference type="ARBA" id="ARBA00022475"/>
    </source>
</evidence>
<feature type="active site" evidence="9">
    <location>
        <position position="131"/>
    </location>
</feature>
<keyword evidence="6 9" id="KW-0378">Hydrolase</keyword>
<evidence type="ECO:0000256" key="1">
    <source>
        <dbReference type="ARBA" id="ARBA00006139"/>
    </source>
</evidence>
<keyword evidence="8 9" id="KW-0472">Membrane</keyword>
<feature type="transmembrane region" description="Helical" evidence="9">
    <location>
        <begin position="61"/>
        <end position="79"/>
    </location>
</feature>
<comment type="catalytic activity">
    <reaction evidence="9 10">
        <text>Release of signal peptides from bacterial membrane prolipoproteins. Hydrolyzes -Xaa-Yaa-Zaa-|-(S,diacylglyceryl)Cys-, in which Xaa is hydrophobic (preferably Leu), and Yaa (Ala or Ser) and Zaa (Gly or Ala) have small, neutral side chains.</text>
        <dbReference type="EC" id="3.4.23.36"/>
    </reaction>
</comment>
<organism evidence="12 13">
    <name type="scientific">Fonticella tunisiensis</name>
    <dbReference type="NCBI Taxonomy" id="1096341"/>
    <lineage>
        <taxon>Bacteria</taxon>
        <taxon>Bacillati</taxon>
        <taxon>Bacillota</taxon>
        <taxon>Clostridia</taxon>
        <taxon>Eubacteriales</taxon>
        <taxon>Clostridiaceae</taxon>
        <taxon>Fonticella</taxon>
    </lineage>
</organism>
<feature type="transmembrane region" description="Helical" evidence="9">
    <location>
        <begin position="86"/>
        <end position="105"/>
    </location>
</feature>
<dbReference type="PRINTS" id="PR00781">
    <property type="entry name" value="LIPOSIGPTASE"/>
</dbReference>
<dbReference type="GO" id="GO:0004190">
    <property type="term" value="F:aspartic-type endopeptidase activity"/>
    <property type="evidence" value="ECO:0007669"/>
    <property type="project" value="UniProtKB-UniRule"/>
</dbReference>
<comment type="similarity">
    <text evidence="1 9 11">Belongs to the peptidase A8 family.</text>
</comment>
<comment type="caution">
    <text evidence="9">Lacks conserved residue(s) required for the propagation of feature annotation.</text>
</comment>
<dbReference type="Proteomes" id="UP000295325">
    <property type="component" value="Unassembled WGS sequence"/>
</dbReference>
<comment type="caution">
    <text evidence="12">The sequence shown here is derived from an EMBL/GenBank/DDBJ whole genome shotgun (WGS) entry which is preliminary data.</text>
</comment>
<reference evidence="12 13" key="1">
    <citation type="submission" date="2019-03" db="EMBL/GenBank/DDBJ databases">
        <title>Genomic Encyclopedia of Type Strains, Phase IV (KMG-IV): sequencing the most valuable type-strain genomes for metagenomic binning, comparative biology and taxonomic classification.</title>
        <authorList>
            <person name="Goeker M."/>
        </authorList>
    </citation>
    <scope>NUCLEOTIDE SEQUENCE [LARGE SCALE GENOMIC DNA]</scope>
    <source>
        <strain evidence="12 13">DSM 24455</strain>
    </source>
</reference>
<dbReference type="Pfam" id="PF01252">
    <property type="entry name" value="Peptidase_A8"/>
    <property type="match status" value="1"/>
</dbReference>
<evidence type="ECO:0000256" key="8">
    <source>
        <dbReference type="ARBA" id="ARBA00023136"/>
    </source>
</evidence>
<evidence type="ECO:0000256" key="5">
    <source>
        <dbReference type="ARBA" id="ARBA00022750"/>
    </source>
</evidence>
<sequence length="149" mass="17154">MDALFFTLVAAIILIDQFSKQRVFSYLERRGFPVIEKKIITLRIAKNGGAALGLFENRRKLLVSLTIILMAVVVYYFVYSLKSEEMFLIKLSLSFILGGGIGNLIDRVKYKYVIDFFSFNFNRSPIFNLADIFIFIGVIILQITLIFFI</sequence>
<keyword evidence="2 9" id="KW-1003">Cell membrane</keyword>
<dbReference type="GO" id="GO:0005886">
    <property type="term" value="C:plasma membrane"/>
    <property type="evidence" value="ECO:0007669"/>
    <property type="project" value="UniProtKB-SubCell"/>
</dbReference>
<dbReference type="NCBIfam" id="TIGR00077">
    <property type="entry name" value="lspA"/>
    <property type="match status" value="1"/>
</dbReference>
<comment type="subcellular location">
    <subcellularLocation>
        <location evidence="9">Cell membrane</location>
        <topology evidence="9">Multi-pass membrane protein</topology>
    </subcellularLocation>
</comment>
<keyword evidence="3 9" id="KW-0645">Protease</keyword>
<dbReference type="GO" id="GO:0006508">
    <property type="term" value="P:proteolysis"/>
    <property type="evidence" value="ECO:0007669"/>
    <property type="project" value="UniProtKB-KW"/>
</dbReference>
<evidence type="ECO:0000256" key="4">
    <source>
        <dbReference type="ARBA" id="ARBA00022692"/>
    </source>
</evidence>
<evidence type="ECO:0000313" key="12">
    <source>
        <dbReference type="EMBL" id="TDT57280.1"/>
    </source>
</evidence>
<dbReference type="PANTHER" id="PTHR33695:SF1">
    <property type="entry name" value="LIPOPROTEIN SIGNAL PEPTIDASE"/>
    <property type="match status" value="1"/>
</dbReference>
<dbReference type="UniPathway" id="UPA00665"/>
<feature type="transmembrane region" description="Helical" evidence="9">
    <location>
        <begin position="125"/>
        <end position="148"/>
    </location>
</feature>
<proteinExistence type="inferred from homology"/>
<evidence type="ECO:0000256" key="7">
    <source>
        <dbReference type="ARBA" id="ARBA00022989"/>
    </source>
</evidence>
<dbReference type="RefSeq" id="WP_133628327.1">
    <property type="nucleotide sequence ID" value="NZ_SOAZ01000012.1"/>
</dbReference>
<dbReference type="HAMAP" id="MF_00161">
    <property type="entry name" value="LspA"/>
    <property type="match status" value="1"/>
</dbReference>
<feature type="active site" evidence="9">
    <location>
        <position position="115"/>
    </location>
</feature>
<dbReference type="EC" id="3.4.23.36" evidence="9"/>
<dbReference type="InterPro" id="IPR001872">
    <property type="entry name" value="Peptidase_A8"/>
</dbReference>
<evidence type="ECO:0000313" key="13">
    <source>
        <dbReference type="Proteomes" id="UP000295325"/>
    </source>
</evidence>
<dbReference type="PANTHER" id="PTHR33695">
    <property type="entry name" value="LIPOPROTEIN SIGNAL PEPTIDASE"/>
    <property type="match status" value="1"/>
</dbReference>
<keyword evidence="5 9" id="KW-0064">Aspartyl protease</keyword>
<evidence type="ECO:0000256" key="6">
    <source>
        <dbReference type="ARBA" id="ARBA00022801"/>
    </source>
</evidence>
<evidence type="ECO:0000256" key="10">
    <source>
        <dbReference type="RuleBase" id="RU000594"/>
    </source>
</evidence>
<dbReference type="AlphaFoldDB" id="A0A4R7KL49"/>
<keyword evidence="7 9" id="KW-1133">Transmembrane helix</keyword>
<dbReference type="PROSITE" id="PS00855">
    <property type="entry name" value="SPASE_II"/>
    <property type="match status" value="1"/>
</dbReference>
<evidence type="ECO:0000256" key="3">
    <source>
        <dbReference type="ARBA" id="ARBA00022670"/>
    </source>
</evidence>
<evidence type="ECO:0000256" key="9">
    <source>
        <dbReference type="HAMAP-Rule" id="MF_00161"/>
    </source>
</evidence>
<keyword evidence="4 9" id="KW-0812">Transmembrane</keyword>